<feature type="non-terminal residue" evidence="1">
    <location>
        <position position="1"/>
    </location>
</feature>
<feature type="non-terminal residue" evidence="1">
    <location>
        <position position="52"/>
    </location>
</feature>
<sequence length="52" mass="5965">FEAFGIHAVPRNQNQDVDRLATIGLQYNIPVDIMKEGKKFVKMVVRPTIHDN</sequence>
<dbReference type="AlphaFoldDB" id="A0AA38KTJ4"/>
<comment type="caution">
    <text evidence="1">The sequence shown here is derived from an EMBL/GenBank/DDBJ whole genome shotgun (WGS) entry which is preliminary data.</text>
</comment>
<proteinExistence type="predicted"/>
<dbReference type="Proteomes" id="UP000824469">
    <property type="component" value="Unassembled WGS sequence"/>
</dbReference>
<gene>
    <name evidence="1" type="ORF">KI387_036555</name>
</gene>
<organism evidence="1 2">
    <name type="scientific">Taxus chinensis</name>
    <name type="common">Chinese yew</name>
    <name type="synonym">Taxus wallichiana var. chinensis</name>
    <dbReference type="NCBI Taxonomy" id="29808"/>
    <lineage>
        <taxon>Eukaryota</taxon>
        <taxon>Viridiplantae</taxon>
        <taxon>Streptophyta</taxon>
        <taxon>Embryophyta</taxon>
        <taxon>Tracheophyta</taxon>
        <taxon>Spermatophyta</taxon>
        <taxon>Pinopsida</taxon>
        <taxon>Pinidae</taxon>
        <taxon>Conifers II</taxon>
        <taxon>Cupressales</taxon>
        <taxon>Taxaceae</taxon>
        <taxon>Taxus</taxon>
    </lineage>
</organism>
<reference evidence="1 2" key="1">
    <citation type="journal article" date="2021" name="Nat. Plants">
        <title>The Taxus genome provides insights into paclitaxel biosynthesis.</title>
        <authorList>
            <person name="Xiong X."/>
            <person name="Gou J."/>
            <person name="Liao Q."/>
            <person name="Li Y."/>
            <person name="Zhou Q."/>
            <person name="Bi G."/>
            <person name="Li C."/>
            <person name="Du R."/>
            <person name="Wang X."/>
            <person name="Sun T."/>
            <person name="Guo L."/>
            <person name="Liang H."/>
            <person name="Lu P."/>
            <person name="Wu Y."/>
            <person name="Zhang Z."/>
            <person name="Ro D.K."/>
            <person name="Shang Y."/>
            <person name="Huang S."/>
            <person name="Yan J."/>
        </authorList>
    </citation>
    <scope>NUCLEOTIDE SEQUENCE [LARGE SCALE GENOMIC DNA]</scope>
    <source>
        <strain evidence="1">Ta-2019</strain>
    </source>
</reference>
<evidence type="ECO:0000313" key="2">
    <source>
        <dbReference type="Proteomes" id="UP000824469"/>
    </source>
</evidence>
<name>A0AA38KTJ4_TAXCH</name>
<evidence type="ECO:0000313" key="1">
    <source>
        <dbReference type="EMBL" id="KAH9308644.1"/>
    </source>
</evidence>
<accession>A0AA38KTJ4</accession>
<protein>
    <submittedName>
        <fullName evidence="1">Uncharacterized protein</fullName>
    </submittedName>
</protein>
<keyword evidence="2" id="KW-1185">Reference proteome</keyword>
<dbReference type="EMBL" id="JAHRHJ020000007">
    <property type="protein sequence ID" value="KAH9308644.1"/>
    <property type="molecule type" value="Genomic_DNA"/>
</dbReference>